<name>A0A6H2DP02_9SPHN</name>
<feature type="transmembrane region" description="Helical" evidence="1">
    <location>
        <begin position="52"/>
        <end position="71"/>
    </location>
</feature>
<evidence type="ECO:0000313" key="3">
    <source>
        <dbReference type="Proteomes" id="UP000501600"/>
    </source>
</evidence>
<dbReference type="AlphaFoldDB" id="A0A6H2DP02"/>
<feature type="transmembrane region" description="Helical" evidence="1">
    <location>
        <begin position="83"/>
        <end position="101"/>
    </location>
</feature>
<dbReference type="EMBL" id="CP051217">
    <property type="protein sequence ID" value="QJB70389.1"/>
    <property type="molecule type" value="Genomic_DNA"/>
</dbReference>
<evidence type="ECO:0000256" key="1">
    <source>
        <dbReference type="SAM" id="Phobius"/>
    </source>
</evidence>
<keyword evidence="3" id="KW-1185">Reference proteome</keyword>
<evidence type="ECO:0000313" key="2">
    <source>
        <dbReference type="EMBL" id="QJB70389.1"/>
    </source>
</evidence>
<sequence>MAKFNIKRAFRPALLAGLVAGLSGCAYGGLGVGAGYYGDGYVNGGYANSYGAAMIAILMRPLTIIIPAIMATVSPISALAADGMIITIILATAIIFLTGLVRGTRCRTTTGATGLIAGRNMARNTPVAGAAMTE</sequence>
<reference evidence="2 3" key="1">
    <citation type="submission" date="2020-04" db="EMBL/GenBank/DDBJ databases">
        <title>Genome sequence for Sphingorhabdus sp. strain M1.</title>
        <authorList>
            <person name="Park S.-J."/>
        </authorList>
    </citation>
    <scope>NUCLEOTIDE SEQUENCE [LARGE SCALE GENOMIC DNA]</scope>
    <source>
        <strain evidence="2 3">JK6</strain>
    </source>
</reference>
<keyword evidence="1" id="KW-1133">Transmembrane helix</keyword>
<dbReference type="KEGG" id="phao:HF685_14870"/>
<evidence type="ECO:0008006" key="4">
    <source>
        <dbReference type="Google" id="ProtNLM"/>
    </source>
</evidence>
<keyword evidence="1" id="KW-0812">Transmembrane</keyword>
<accession>A0A6H2DP02</accession>
<protein>
    <recommendedName>
        <fullName evidence="4">Lipoprotein</fullName>
    </recommendedName>
</protein>
<proteinExistence type="predicted"/>
<keyword evidence="1" id="KW-0472">Membrane</keyword>
<dbReference type="Proteomes" id="UP000501600">
    <property type="component" value="Chromosome"/>
</dbReference>
<organism evidence="2 3">
    <name type="scientific">Parasphingorhabdus halotolerans</name>
    <dbReference type="NCBI Taxonomy" id="2725558"/>
    <lineage>
        <taxon>Bacteria</taxon>
        <taxon>Pseudomonadati</taxon>
        <taxon>Pseudomonadota</taxon>
        <taxon>Alphaproteobacteria</taxon>
        <taxon>Sphingomonadales</taxon>
        <taxon>Sphingomonadaceae</taxon>
        <taxon>Parasphingorhabdus</taxon>
    </lineage>
</organism>
<dbReference type="PROSITE" id="PS51257">
    <property type="entry name" value="PROKAR_LIPOPROTEIN"/>
    <property type="match status" value="1"/>
</dbReference>
<dbReference type="RefSeq" id="WP_168820667.1">
    <property type="nucleotide sequence ID" value="NZ_CP051217.1"/>
</dbReference>
<gene>
    <name evidence="2" type="ORF">HF685_14870</name>
</gene>